<evidence type="ECO:0000256" key="4">
    <source>
        <dbReference type="ARBA" id="ARBA00022769"/>
    </source>
</evidence>
<dbReference type="InterPro" id="IPR004601">
    <property type="entry name" value="UvdE"/>
</dbReference>
<evidence type="ECO:0000313" key="8">
    <source>
        <dbReference type="EMBL" id="SDZ10476.1"/>
    </source>
</evidence>
<dbReference type="Gene3D" id="3.20.20.150">
    <property type="entry name" value="Divalent-metal-dependent TIM barrel enzymes"/>
    <property type="match status" value="1"/>
</dbReference>
<protein>
    <submittedName>
        <fullName evidence="8">UV-damage endonuclease</fullName>
    </submittedName>
</protein>
<dbReference type="RefSeq" id="WP_091730258.1">
    <property type="nucleotide sequence ID" value="NZ_FNQE01000019.1"/>
</dbReference>
<dbReference type="SUPFAM" id="SSF51658">
    <property type="entry name" value="Xylose isomerase-like"/>
    <property type="match status" value="1"/>
</dbReference>
<evidence type="ECO:0000256" key="2">
    <source>
        <dbReference type="ARBA" id="ARBA00022759"/>
    </source>
</evidence>
<keyword evidence="3" id="KW-0227">DNA damage</keyword>
<dbReference type="Pfam" id="PF08349">
    <property type="entry name" value="DUF1722"/>
    <property type="match status" value="1"/>
</dbReference>
<name>A0A1H3QAQ1_9FIRM</name>
<keyword evidence="6" id="KW-0234">DNA repair</keyword>
<keyword evidence="4" id="KW-0228">DNA excision</keyword>
<dbReference type="PANTHER" id="PTHR31290:SF5">
    <property type="entry name" value="UV-DAMAGE ENDONUCLEASE"/>
    <property type="match status" value="1"/>
</dbReference>
<sequence length="425" mass="49666">MSIGYACQIIGSDIYRIKGCTLKNATPENLRKIIEMNLNTLDKMIDYNIENGIKLFRISSDIIPFGSHPINRLEWWNEYKDFLNYIGSKIKNSNIRVSMHPGQYTILNSPKSQVVTNAIKDLEYHTLFLDALGMDSANKIILHIGGVYDSKNESIKRFIQNYCSLSPNIKERLVIENDEKCFNIEEVLDIGTALDIPVVFDNLHHSINKPEKELDDLEWIKICRRTWIEKDGRQKIHYSQQSLEGRQGSHSTTISLPQFLDYYNSIKEVSPDIMLEVKDKNISALKCSYSISHSVPVAFLEREWSRYKYLILSRSQNTYLQIRELLKDKENISAIAFYNLIEKGLNILPNTKEELNSIYHIWGYFKQISTQQEKEKLNSLISVYEQDQSKISTLRKFLYKLGIKYNISYIINSYYFYHVFHSTEI</sequence>
<dbReference type="EMBL" id="FNQE01000019">
    <property type="protein sequence ID" value="SDZ10476.1"/>
    <property type="molecule type" value="Genomic_DNA"/>
</dbReference>
<dbReference type="Pfam" id="PF03851">
    <property type="entry name" value="UvdE"/>
    <property type="match status" value="1"/>
</dbReference>
<accession>A0A1H3QAQ1</accession>
<dbReference type="GO" id="GO:0016787">
    <property type="term" value="F:hydrolase activity"/>
    <property type="evidence" value="ECO:0007669"/>
    <property type="project" value="UniProtKB-KW"/>
</dbReference>
<dbReference type="STRING" id="415015.SAMN05660462_01870"/>
<evidence type="ECO:0000256" key="5">
    <source>
        <dbReference type="ARBA" id="ARBA00022801"/>
    </source>
</evidence>
<organism evidence="8 9">
    <name type="scientific">Proteiniborus ethanoligenes</name>
    <dbReference type="NCBI Taxonomy" id="415015"/>
    <lineage>
        <taxon>Bacteria</taxon>
        <taxon>Bacillati</taxon>
        <taxon>Bacillota</taxon>
        <taxon>Clostridia</taxon>
        <taxon>Eubacteriales</taxon>
        <taxon>Proteiniborus</taxon>
    </lineage>
</organism>
<proteinExistence type="predicted"/>
<dbReference type="InterPro" id="IPR013560">
    <property type="entry name" value="DUF1722"/>
</dbReference>
<dbReference type="Proteomes" id="UP000198625">
    <property type="component" value="Unassembled WGS sequence"/>
</dbReference>
<dbReference type="AlphaFoldDB" id="A0A1H3QAQ1"/>
<reference evidence="8 9" key="1">
    <citation type="submission" date="2016-10" db="EMBL/GenBank/DDBJ databases">
        <authorList>
            <person name="de Groot N.N."/>
        </authorList>
    </citation>
    <scope>NUCLEOTIDE SEQUENCE [LARGE SCALE GENOMIC DNA]</scope>
    <source>
        <strain evidence="8 9">DSM 21650</strain>
    </source>
</reference>
<evidence type="ECO:0000256" key="3">
    <source>
        <dbReference type="ARBA" id="ARBA00022763"/>
    </source>
</evidence>
<dbReference type="GO" id="GO:0009411">
    <property type="term" value="P:response to UV"/>
    <property type="evidence" value="ECO:0007669"/>
    <property type="project" value="InterPro"/>
</dbReference>
<dbReference type="GO" id="GO:0004519">
    <property type="term" value="F:endonuclease activity"/>
    <property type="evidence" value="ECO:0007669"/>
    <property type="project" value="UniProtKB-KW"/>
</dbReference>
<dbReference type="InterPro" id="IPR036237">
    <property type="entry name" value="Xyl_isomerase-like_sf"/>
</dbReference>
<dbReference type="OrthoDB" id="9782576at2"/>
<dbReference type="GO" id="GO:0006289">
    <property type="term" value="P:nucleotide-excision repair"/>
    <property type="evidence" value="ECO:0007669"/>
    <property type="project" value="InterPro"/>
</dbReference>
<keyword evidence="1" id="KW-0540">Nuclease</keyword>
<evidence type="ECO:0000256" key="6">
    <source>
        <dbReference type="ARBA" id="ARBA00023204"/>
    </source>
</evidence>
<evidence type="ECO:0000256" key="1">
    <source>
        <dbReference type="ARBA" id="ARBA00022722"/>
    </source>
</evidence>
<feature type="domain" description="DUF1722" evidence="7">
    <location>
        <begin position="308"/>
        <end position="417"/>
    </location>
</feature>
<keyword evidence="9" id="KW-1185">Reference proteome</keyword>
<keyword evidence="2 8" id="KW-0255">Endonuclease</keyword>
<gene>
    <name evidence="8" type="ORF">SAMN05660462_01870</name>
</gene>
<dbReference type="PANTHER" id="PTHR31290">
    <property type="entry name" value="UV-DAMAGE ENDONUCLEASE"/>
    <property type="match status" value="1"/>
</dbReference>
<keyword evidence="5" id="KW-0378">Hydrolase</keyword>
<evidence type="ECO:0000259" key="7">
    <source>
        <dbReference type="Pfam" id="PF08349"/>
    </source>
</evidence>
<evidence type="ECO:0000313" key="9">
    <source>
        <dbReference type="Proteomes" id="UP000198625"/>
    </source>
</evidence>
<dbReference type="NCBIfam" id="TIGR00629">
    <property type="entry name" value="uvde"/>
    <property type="match status" value="1"/>
</dbReference>